<dbReference type="InParanoid" id="D2VES6"/>
<dbReference type="PANTHER" id="PTHR24345">
    <property type="entry name" value="SERINE/THREONINE-PROTEIN KINASE PLK"/>
    <property type="match status" value="1"/>
</dbReference>
<sequence>KGIEFLHSKRIIHRDLKHKNVFLTDNYNTCKIGDFGFSRSINEKSLAYTTLGTTNYMAPEIGVKTSGQQINGYTFSADIWSFGVMCYELLT</sequence>
<dbReference type="EMBL" id="GG738867">
    <property type="protein sequence ID" value="EFC44558.1"/>
    <property type="molecule type" value="Genomic_DNA"/>
</dbReference>
<evidence type="ECO:0000313" key="7">
    <source>
        <dbReference type="EMBL" id="EFC44558.1"/>
    </source>
</evidence>
<dbReference type="PROSITE" id="PS50011">
    <property type="entry name" value="PROTEIN_KINASE_DOM"/>
    <property type="match status" value="1"/>
</dbReference>
<dbReference type="InterPro" id="IPR011009">
    <property type="entry name" value="Kinase-like_dom_sf"/>
</dbReference>
<organism evidence="8">
    <name type="scientific">Naegleria gruberi</name>
    <name type="common">Amoeba</name>
    <dbReference type="NCBI Taxonomy" id="5762"/>
    <lineage>
        <taxon>Eukaryota</taxon>
        <taxon>Discoba</taxon>
        <taxon>Heterolobosea</taxon>
        <taxon>Tetramitia</taxon>
        <taxon>Eutetramitia</taxon>
        <taxon>Vahlkampfiidae</taxon>
        <taxon>Naegleria</taxon>
    </lineage>
</organism>
<evidence type="ECO:0000256" key="2">
    <source>
        <dbReference type="ARBA" id="ARBA00022679"/>
    </source>
</evidence>
<dbReference type="SUPFAM" id="SSF56112">
    <property type="entry name" value="Protein kinase-like (PK-like)"/>
    <property type="match status" value="1"/>
</dbReference>
<dbReference type="STRING" id="5762.D2VES6"/>
<protein>
    <submittedName>
        <fullName evidence="7">Predicted protein</fullName>
    </submittedName>
</protein>
<dbReference type="Proteomes" id="UP000006671">
    <property type="component" value="Unassembled WGS sequence"/>
</dbReference>
<dbReference type="eggNOG" id="KOG0575">
    <property type="taxonomic scope" value="Eukaryota"/>
</dbReference>
<dbReference type="GeneID" id="8848581"/>
<dbReference type="Gene3D" id="1.10.510.10">
    <property type="entry name" value="Transferase(Phosphotransferase) domain 1"/>
    <property type="match status" value="1"/>
</dbReference>
<name>D2VES6_NAEGR</name>
<reference evidence="7 8" key="1">
    <citation type="journal article" date="2010" name="Cell">
        <title>The genome of Naegleria gruberi illuminates early eukaryotic versatility.</title>
        <authorList>
            <person name="Fritz-Laylin L.K."/>
            <person name="Prochnik S.E."/>
            <person name="Ginger M.L."/>
            <person name="Dacks J.B."/>
            <person name="Carpenter M.L."/>
            <person name="Field M.C."/>
            <person name="Kuo A."/>
            <person name="Paredez A."/>
            <person name="Chapman J."/>
            <person name="Pham J."/>
            <person name="Shu S."/>
            <person name="Neupane R."/>
            <person name="Cipriano M."/>
            <person name="Mancuso J."/>
            <person name="Tu H."/>
            <person name="Salamov A."/>
            <person name="Lindquist E."/>
            <person name="Shapiro H."/>
            <person name="Lucas S."/>
            <person name="Grigoriev I.V."/>
            <person name="Cande W.Z."/>
            <person name="Fulton C."/>
            <person name="Rokhsar D.S."/>
            <person name="Dawson S.C."/>
        </authorList>
    </citation>
    <scope>NUCLEOTIDE SEQUENCE [LARGE SCALE GENOMIC DNA]</scope>
    <source>
        <strain evidence="7 8">NEG-M</strain>
    </source>
</reference>
<accession>D2VES6</accession>
<dbReference type="PANTHER" id="PTHR24345:SF0">
    <property type="entry name" value="CELL CYCLE SERINE_THREONINE-PROTEIN KINASE CDC5_MSD2"/>
    <property type="match status" value="1"/>
</dbReference>
<dbReference type="OrthoDB" id="266718at2759"/>
<evidence type="ECO:0000256" key="4">
    <source>
        <dbReference type="ARBA" id="ARBA00022777"/>
    </source>
</evidence>
<evidence type="ECO:0000313" key="8">
    <source>
        <dbReference type="Proteomes" id="UP000006671"/>
    </source>
</evidence>
<feature type="domain" description="Protein kinase" evidence="6">
    <location>
        <begin position="1"/>
        <end position="91"/>
    </location>
</feature>
<keyword evidence="3" id="KW-0547">Nucleotide-binding</keyword>
<evidence type="ECO:0000259" key="6">
    <source>
        <dbReference type="PROSITE" id="PS50011"/>
    </source>
</evidence>
<dbReference type="GO" id="GO:0004674">
    <property type="term" value="F:protein serine/threonine kinase activity"/>
    <property type="evidence" value="ECO:0007669"/>
    <property type="project" value="UniProtKB-KW"/>
</dbReference>
<dbReference type="Pfam" id="PF00069">
    <property type="entry name" value="Pkinase"/>
    <property type="match status" value="1"/>
</dbReference>
<dbReference type="KEGG" id="ngr:NAEGRDRAFT_4426"/>
<dbReference type="PROSITE" id="PS00108">
    <property type="entry name" value="PROTEIN_KINASE_ST"/>
    <property type="match status" value="1"/>
</dbReference>
<keyword evidence="5" id="KW-0067">ATP-binding</keyword>
<proteinExistence type="predicted"/>
<gene>
    <name evidence="7" type="ORF">NAEGRDRAFT_4426</name>
</gene>
<dbReference type="OMA" id="YNTCKIG"/>
<dbReference type="GO" id="GO:0005634">
    <property type="term" value="C:nucleus"/>
    <property type="evidence" value="ECO:0007669"/>
    <property type="project" value="TreeGrafter"/>
</dbReference>
<keyword evidence="4" id="KW-0418">Kinase</keyword>
<dbReference type="InterPro" id="IPR000719">
    <property type="entry name" value="Prot_kinase_dom"/>
</dbReference>
<dbReference type="GO" id="GO:0005524">
    <property type="term" value="F:ATP binding"/>
    <property type="evidence" value="ECO:0007669"/>
    <property type="project" value="UniProtKB-KW"/>
</dbReference>
<feature type="non-terminal residue" evidence="7">
    <location>
        <position position="91"/>
    </location>
</feature>
<keyword evidence="1" id="KW-0723">Serine/threonine-protein kinase</keyword>
<keyword evidence="8" id="KW-1185">Reference proteome</keyword>
<dbReference type="VEuPathDB" id="AmoebaDB:NAEGRDRAFT_4426"/>
<dbReference type="InterPro" id="IPR008271">
    <property type="entry name" value="Ser/Thr_kinase_AS"/>
</dbReference>
<evidence type="ECO:0000256" key="1">
    <source>
        <dbReference type="ARBA" id="ARBA00022527"/>
    </source>
</evidence>
<evidence type="ECO:0000256" key="3">
    <source>
        <dbReference type="ARBA" id="ARBA00022741"/>
    </source>
</evidence>
<dbReference type="RefSeq" id="XP_002677302.1">
    <property type="nucleotide sequence ID" value="XM_002677256.1"/>
</dbReference>
<keyword evidence="2" id="KW-0808">Transferase</keyword>
<evidence type="ECO:0000256" key="5">
    <source>
        <dbReference type="ARBA" id="ARBA00022840"/>
    </source>
</evidence>
<dbReference type="AlphaFoldDB" id="D2VES6"/>
<feature type="non-terminal residue" evidence="7">
    <location>
        <position position="1"/>
    </location>
</feature>